<evidence type="ECO:0000256" key="4">
    <source>
        <dbReference type="RuleBase" id="RU004508"/>
    </source>
</evidence>
<keyword evidence="5" id="KW-0808">Transferase</keyword>
<name>A0A2U2X498_9FLAO</name>
<sequence length="397" mass="44138">MPGFELFGDLERKEVNDVLDNGVLMRYGFDGMRKGHWKAKALESELQSTFKSKHVQLVSSGTAAVSVALAAAGVGAGDEVIMPTFTFVASFEAIMMLGAIPVLTDIDDTLGLNPDAVEKAITPKTKAIMVVQMCGSMANMDALQAVANKHNVLLVEDACQAIGGTYKGKPLGSIGDLGCFSFDFVKTITCGEGGAVITNNKEYYINADHYSDHGHDHVGNDRGAETHPFLGYNFRISELHAAVGLAQVKRLPEFLEIQKRNFNIIREALAEIPEVTFRTVPDGGVESCAFLNFFLPDLETVNKVSKAFKENGVDAFWNYYNNNWHYIREWHHLKDLKSLYPISTEVRKGLENLKNRDFSKSDHYIARNMSCLIKLSWTEQEVRERATKMSQIIRACI</sequence>
<reference evidence="5" key="2">
    <citation type="submission" date="2018-05" db="EMBL/GenBank/DDBJ databases">
        <authorList>
            <person name="Lanie J.A."/>
            <person name="Ng W.-L."/>
            <person name="Kazmierczak K.M."/>
            <person name="Andrzejewski T.M."/>
            <person name="Davidsen T.M."/>
            <person name="Wayne K.J."/>
            <person name="Tettelin H."/>
            <person name="Glass J.I."/>
            <person name="Rusch D."/>
            <person name="Podicherti R."/>
            <person name="Tsui H.-C.T."/>
            <person name="Winkler M.E."/>
        </authorList>
    </citation>
    <scope>NUCLEOTIDE SEQUENCE [LARGE SCALE GENOMIC DNA]</scope>
    <source>
        <strain evidence="5">ZY111</strain>
    </source>
</reference>
<proteinExistence type="inferred from homology"/>
<dbReference type="Gene3D" id="3.40.640.10">
    <property type="entry name" value="Type I PLP-dependent aspartate aminotransferase-like (Major domain)"/>
    <property type="match status" value="1"/>
</dbReference>
<dbReference type="Gene3D" id="3.90.1150.10">
    <property type="entry name" value="Aspartate Aminotransferase, domain 1"/>
    <property type="match status" value="1"/>
</dbReference>
<dbReference type="InterPro" id="IPR015424">
    <property type="entry name" value="PyrdxlP-dep_Trfase"/>
</dbReference>
<dbReference type="Pfam" id="PF01041">
    <property type="entry name" value="DegT_DnrJ_EryC1"/>
    <property type="match status" value="1"/>
</dbReference>
<accession>A0A2U2X498</accession>
<dbReference type="GO" id="GO:0000271">
    <property type="term" value="P:polysaccharide biosynthetic process"/>
    <property type="evidence" value="ECO:0007669"/>
    <property type="project" value="TreeGrafter"/>
</dbReference>
<keyword evidence="5" id="KW-0032">Aminotransferase</keyword>
<dbReference type="PIRSF" id="PIRSF000390">
    <property type="entry name" value="PLP_StrS"/>
    <property type="match status" value="1"/>
</dbReference>
<dbReference type="InterPro" id="IPR000653">
    <property type="entry name" value="DegT/StrS_aminotransferase"/>
</dbReference>
<reference evidence="5" key="1">
    <citation type="submission" date="2018-05" db="EMBL/GenBank/DDBJ databases">
        <title>Algibacter marinivivus sp. nov., isolated from sample around a algae.</title>
        <authorList>
            <person name="Zhong X."/>
        </authorList>
    </citation>
    <scope>NUCLEOTIDE SEQUENCE [LARGE SCALE GENOMIC DNA]</scope>
    <source>
        <strain evidence="5">ZY111</strain>
    </source>
</reference>
<protein>
    <submittedName>
        <fullName evidence="5">L-glutamine--2-deoxy-scyllo-inosose aminotransferase KanB</fullName>
    </submittedName>
</protein>
<dbReference type="OrthoDB" id="9804264at2"/>
<dbReference type="InterPro" id="IPR015422">
    <property type="entry name" value="PyrdxlP-dep_Trfase_small"/>
</dbReference>
<dbReference type="Proteomes" id="UP000245375">
    <property type="component" value="Unassembled WGS sequence"/>
</dbReference>
<comment type="similarity">
    <text evidence="1 4">Belongs to the DegT/DnrJ/EryC1 family.</text>
</comment>
<keyword evidence="6" id="KW-1185">Reference proteome</keyword>
<evidence type="ECO:0000313" key="6">
    <source>
        <dbReference type="Proteomes" id="UP000245375"/>
    </source>
</evidence>
<keyword evidence="3 4" id="KW-0663">Pyridoxal phosphate</keyword>
<dbReference type="CDD" id="cd00616">
    <property type="entry name" value="AHBA_syn"/>
    <property type="match status" value="1"/>
</dbReference>
<feature type="active site" description="Proton acceptor" evidence="2">
    <location>
        <position position="186"/>
    </location>
</feature>
<dbReference type="AlphaFoldDB" id="A0A2U2X498"/>
<organism evidence="5 6">
    <name type="scientific">Algibacter marinivivus</name>
    <dbReference type="NCBI Taxonomy" id="2100723"/>
    <lineage>
        <taxon>Bacteria</taxon>
        <taxon>Pseudomonadati</taxon>
        <taxon>Bacteroidota</taxon>
        <taxon>Flavobacteriia</taxon>
        <taxon>Flavobacteriales</taxon>
        <taxon>Flavobacteriaceae</taxon>
        <taxon>Algibacter</taxon>
    </lineage>
</organism>
<evidence type="ECO:0000256" key="1">
    <source>
        <dbReference type="ARBA" id="ARBA00037999"/>
    </source>
</evidence>
<dbReference type="PANTHER" id="PTHR30244">
    <property type="entry name" value="TRANSAMINASE"/>
    <property type="match status" value="1"/>
</dbReference>
<dbReference type="InterPro" id="IPR015421">
    <property type="entry name" value="PyrdxlP-dep_Trfase_major"/>
</dbReference>
<dbReference type="GO" id="GO:0030170">
    <property type="term" value="F:pyridoxal phosphate binding"/>
    <property type="evidence" value="ECO:0007669"/>
    <property type="project" value="TreeGrafter"/>
</dbReference>
<comment type="caution">
    <text evidence="5">The sequence shown here is derived from an EMBL/GenBank/DDBJ whole genome shotgun (WGS) entry which is preliminary data.</text>
</comment>
<feature type="modified residue" description="N6-(pyridoxal phosphate)lysine" evidence="3">
    <location>
        <position position="186"/>
    </location>
</feature>
<evidence type="ECO:0000256" key="3">
    <source>
        <dbReference type="PIRSR" id="PIRSR000390-2"/>
    </source>
</evidence>
<dbReference type="RefSeq" id="WP_109352957.1">
    <property type="nucleotide sequence ID" value="NZ_QFRI01000002.1"/>
</dbReference>
<dbReference type="PANTHER" id="PTHR30244:SF34">
    <property type="entry name" value="DTDP-4-AMINO-4,6-DIDEOXYGALACTOSE TRANSAMINASE"/>
    <property type="match status" value="1"/>
</dbReference>
<dbReference type="GO" id="GO:0008483">
    <property type="term" value="F:transaminase activity"/>
    <property type="evidence" value="ECO:0007669"/>
    <property type="project" value="UniProtKB-KW"/>
</dbReference>
<gene>
    <name evidence="5" type="ORF">DIS18_10125</name>
</gene>
<evidence type="ECO:0000313" key="5">
    <source>
        <dbReference type="EMBL" id="PWH82590.1"/>
    </source>
</evidence>
<dbReference type="SUPFAM" id="SSF53383">
    <property type="entry name" value="PLP-dependent transferases"/>
    <property type="match status" value="1"/>
</dbReference>
<dbReference type="EMBL" id="QFRI01000002">
    <property type="protein sequence ID" value="PWH82590.1"/>
    <property type="molecule type" value="Genomic_DNA"/>
</dbReference>
<evidence type="ECO:0000256" key="2">
    <source>
        <dbReference type="PIRSR" id="PIRSR000390-1"/>
    </source>
</evidence>